<evidence type="ECO:0000256" key="1">
    <source>
        <dbReference type="SAM" id="Coils"/>
    </source>
</evidence>
<proteinExistence type="predicted"/>
<name>A0A378QW26_9GAMM</name>
<dbReference type="Proteomes" id="UP000254618">
    <property type="component" value="Unassembled WGS sequence"/>
</dbReference>
<keyword evidence="1" id="KW-0175">Coiled coil</keyword>
<dbReference type="RefSeq" id="WP_079326234.1">
    <property type="nucleotide sequence ID" value="NZ_MXAP01000101.1"/>
</dbReference>
<evidence type="ECO:0000313" key="4">
    <source>
        <dbReference type="Proteomes" id="UP000190777"/>
    </source>
</evidence>
<evidence type="ECO:0000313" key="3">
    <source>
        <dbReference type="EMBL" id="STZ03643.1"/>
    </source>
</evidence>
<reference evidence="3 5" key="2">
    <citation type="submission" date="2018-06" db="EMBL/GenBank/DDBJ databases">
        <authorList>
            <consortium name="Pathogen Informatics"/>
            <person name="Doyle S."/>
        </authorList>
    </citation>
    <scope>NUCLEOTIDE SEQUENCE [LARGE SCALE GENOMIC DNA]</scope>
    <source>
        <strain evidence="3 5">NCTC11012</strain>
    </source>
</reference>
<reference evidence="2 4" key="1">
    <citation type="submission" date="2017-03" db="EMBL/GenBank/DDBJ databases">
        <title>Draft genome sequence of Moraxella equi CCUG 4950T type strain.</title>
        <authorList>
            <person name="Salva-Serra F."/>
            <person name="Engstrom-Jakobsson H."/>
            <person name="Thorell K."/>
            <person name="Jaen-Luchoro D."/>
            <person name="Gonzales-Siles L."/>
            <person name="Karlsson R."/>
            <person name="Yazdan S."/>
            <person name="Boulund F."/>
            <person name="Johnning A."/>
            <person name="Engstrand L."/>
            <person name="Kristiansson E."/>
            <person name="Moore E."/>
        </authorList>
    </citation>
    <scope>NUCLEOTIDE SEQUENCE [LARGE SCALE GENOMIC DNA]</scope>
    <source>
        <strain evidence="2 4">CCUG 4950</strain>
    </source>
</reference>
<dbReference type="EMBL" id="MXAP01000101">
    <property type="protein sequence ID" value="OPH36000.1"/>
    <property type="molecule type" value="Genomic_DNA"/>
</dbReference>
<dbReference type="Proteomes" id="UP000190777">
    <property type="component" value="Unassembled WGS sequence"/>
</dbReference>
<organism evidence="3 5">
    <name type="scientific">Moraxella equi</name>
    <dbReference type="NCBI Taxonomy" id="60442"/>
    <lineage>
        <taxon>Bacteria</taxon>
        <taxon>Pseudomonadati</taxon>
        <taxon>Pseudomonadota</taxon>
        <taxon>Gammaproteobacteria</taxon>
        <taxon>Moraxellales</taxon>
        <taxon>Moraxellaceae</taxon>
        <taxon>Moraxella</taxon>
    </lineage>
</organism>
<accession>A0A378QW26</accession>
<dbReference type="EMBL" id="UGQF01000001">
    <property type="protein sequence ID" value="STZ03643.1"/>
    <property type="molecule type" value="Genomic_DNA"/>
</dbReference>
<keyword evidence="4" id="KW-1185">Reference proteome</keyword>
<evidence type="ECO:0000313" key="5">
    <source>
        <dbReference type="Proteomes" id="UP000254618"/>
    </source>
</evidence>
<gene>
    <name evidence="2" type="ORF">B5J93_09960</name>
    <name evidence="3" type="ORF">NCTC11012_01897</name>
</gene>
<protein>
    <submittedName>
        <fullName evidence="3">Uncharacterized protein</fullName>
    </submittedName>
</protein>
<dbReference type="AlphaFoldDB" id="A0A378QW26"/>
<evidence type="ECO:0000313" key="2">
    <source>
        <dbReference type="EMBL" id="OPH36000.1"/>
    </source>
</evidence>
<feature type="coiled-coil region" evidence="1">
    <location>
        <begin position="195"/>
        <end position="236"/>
    </location>
</feature>
<sequence length="322" mass="34517">MPSENYLLSTLSDVAITKTDDKTKLRTFTGIANSGLPFSYYGERAIVDMSTITLSDKVPALSLHDRNVRLGFGKLSLDGYALKIDGTLLSNDDAVKLAKDADDGFPLQMSAHISAGSREVLQEGQTVVVNGQSYSYPLTILRNCTVPEVSFTPTGVDSNTFAMILSQSFQSNPTNHKENPMTDTNPIPQKGGTIDEAVLAQFAKMQAEIEKLKKELDDSNKEKTALKANAKKASIEAKLSQNGFVKNDKGEYTHLSQASFDLLLSLDDDKVDGVIGDFAKGLPSKGEKDFLLSEQYGGVGGGMVDAVPANPLIADAKARAGA</sequence>